<evidence type="ECO:0000256" key="4">
    <source>
        <dbReference type="PROSITE-ProRule" id="PRU00134"/>
    </source>
</evidence>
<reference evidence="7" key="1">
    <citation type="journal article" date="2014" name="Proc. Natl. Acad. Sci. U.S.A.">
        <title>Extensive sampling of basidiomycete genomes demonstrates inadequacy of the white-rot/brown-rot paradigm for wood decay fungi.</title>
        <authorList>
            <person name="Riley R."/>
            <person name="Salamov A.A."/>
            <person name="Brown D.W."/>
            <person name="Nagy L.G."/>
            <person name="Floudas D."/>
            <person name="Held B.W."/>
            <person name="Levasseur A."/>
            <person name="Lombard V."/>
            <person name="Morin E."/>
            <person name="Otillar R."/>
            <person name="Lindquist E.A."/>
            <person name="Sun H."/>
            <person name="LaButti K.M."/>
            <person name="Schmutz J."/>
            <person name="Jabbour D."/>
            <person name="Luo H."/>
            <person name="Baker S.E."/>
            <person name="Pisabarro A.G."/>
            <person name="Walton J.D."/>
            <person name="Blanchette R.A."/>
            <person name="Henrissat B."/>
            <person name="Martin F."/>
            <person name="Cullen D."/>
            <person name="Hibbett D.S."/>
            <person name="Grigoriev I.V."/>
        </authorList>
    </citation>
    <scope>NUCLEOTIDE SEQUENCE [LARGE SCALE GENOMIC DNA]</scope>
    <source>
        <strain evidence="7">FD-172 SS1</strain>
    </source>
</reference>
<evidence type="ECO:0000256" key="3">
    <source>
        <dbReference type="ARBA" id="ARBA00022833"/>
    </source>
</evidence>
<dbReference type="HOGENOM" id="CLU_1220374_0_0_1"/>
<evidence type="ECO:0000313" key="6">
    <source>
        <dbReference type="EMBL" id="KDQ13824.1"/>
    </source>
</evidence>
<name>A0A067ME88_BOTB1</name>
<dbReference type="InParanoid" id="A0A067ME88"/>
<dbReference type="Gene3D" id="6.10.140.2220">
    <property type="match status" value="1"/>
</dbReference>
<keyword evidence="1" id="KW-0479">Metal-binding</keyword>
<feature type="domain" description="MYND-type" evidence="5">
    <location>
        <begin position="3"/>
        <end position="58"/>
    </location>
</feature>
<evidence type="ECO:0000313" key="7">
    <source>
        <dbReference type="Proteomes" id="UP000027195"/>
    </source>
</evidence>
<evidence type="ECO:0000256" key="1">
    <source>
        <dbReference type="ARBA" id="ARBA00022723"/>
    </source>
</evidence>
<keyword evidence="2 4" id="KW-0863">Zinc-finger</keyword>
<keyword evidence="3" id="KW-0862">Zinc</keyword>
<dbReference type="GO" id="GO:0008270">
    <property type="term" value="F:zinc ion binding"/>
    <property type="evidence" value="ECO:0007669"/>
    <property type="project" value="UniProtKB-KW"/>
</dbReference>
<dbReference type="InterPro" id="IPR002893">
    <property type="entry name" value="Znf_MYND"/>
</dbReference>
<sequence length="239" mass="26923">MSSLNCMGPRCRFREGVVVGEDQVGTTVTLMQCSSCKKVAYCSKECQRAHWPAHKKNCKRLQETGNILDIDNTHKPYEELKKAFDGDHAPASERIRWHSLTDSDPKSRKAHAFTQKLDIEAVGQYAVKKFVEDGWGAVVFNLNYPVPQVGPSGRYLWAPRGGLARSGDALLFDTVNKYDPEHTFVMVFAFPSSDLLSVDVWSMEVFFTLPAELAPSVRRAKTKHAAMWNSPGNPYLKRR</sequence>
<dbReference type="Pfam" id="PF01753">
    <property type="entry name" value="zf-MYND"/>
    <property type="match status" value="1"/>
</dbReference>
<dbReference type="AlphaFoldDB" id="A0A067ME88"/>
<dbReference type="OrthoDB" id="3257319at2759"/>
<dbReference type="SUPFAM" id="SSF144232">
    <property type="entry name" value="HIT/MYND zinc finger-like"/>
    <property type="match status" value="1"/>
</dbReference>
<dbReference type="InterPro" id="IPR058258">
    <property type="entry name" value="CcmS-like"/>
</dbReference>
<proteinExistence type="predicted"/>
<dbReference type="Proteomes" id="UP000027195">
    <property type="component" value="Unassembled WGS sequence"/>
</dbReference>
<dbReference type="PROSITE" id="PS50865">
    <property type="entry name" value="ZF_MYND_2"/>
    <property type="match status" value="1"/>
</dbReference>
<accession>A0A067ME88</accession>
<gene>
    <name evidence="6" type="ORF">BOTBODRAFT_361666</name>
</gene>
<dbReference type="EMBL" id="KL198041">
    <property type="protein sequence ID" value="KDQ13824.1"/>
    <property type="molecule type" value="Genomic_DNA"/>
</dbReference>
<evidence type="ECO:0000256" key="2">
    <source>
        <dbReference type="ARBA" id="ARBA00022771"/>
    </source>
</evidence>
<keyword evidence="7" id="KW-1185">Reference proteome</keyword>
<evidence type="ECO:0000259" key="5">
    <source>
        <dbReference type="PROSITE" id="PS50865"/>
    </source>
</evidence>
<dbReference type="STRING" id="930990.A0A067ME88"/>
<organism evidence="6 7">
    <name type="scientific">Botryobasidium botryosum (strain FD-172 SS1)</name>
    <dbReference type="NCBI Taxonomy" id="930990"/>
    <lineage>
        <taxon>Eukaryota</taxon>
        <taxon>Fungi</taxon>
        <taxon>Dikarya</taxon>
        <taxon>Basidiomycota</taxon>
        <taxon>Agaricomycotina</taxon>
        <taxon>Agaricomycetes</taxon>
        <taxon>Cantharellales</taxon>
        <taxon>Botryobasidiaceae</taxon>
        <taxon>Botryobasidium</taxon>
    </lineage>
</organism>
<dbReference type="Pfam" id="PF26617">
    <property type="entry name" value="CcmS-like"/>
    <property type="match status" value="1"/>
</dbReference>
<protein>
    <recommendedName>
        <fullName evidence="5">MYND-type domain-containing protein</fullName>
    </recommendedName>
</protein>